<dbReference type="OrthoDB" id="16464at2759"/>
<proteinExistence type="predicted"/>
<dbReference type="GO" id="GO:0005996">
    <property type="term" value="P:monosaccharide metabolic process"/>
    <property type="evidence" value="ECO:0007669"/>
    <property type="project" value="TreeGrafter"/>
</dbReference>
<dbReference type="GO" id="GO:0005829">
    <property type="term" value="C:cytosol"/>
    <property type="evidence" value="ECO:0007669"/>
    <property type="project" value="TreeGrafter"/>
</dbReference>
<organism evidence="2 3">
    <name type="scientific">Candidula unifasciata</name>
    <dbReference type="NCBI Taxonomy" id="100452"/>
    <lineage>
        <taxon>Eukaryota</taxon>
        <taxon>Metazoa</taxon>
        <taxon>Spiralia</taxon>
        <taxon>Lophotrochozoa</taxon>
        <taxon>Mollusca</taxon>
        <taxon>Gastropoda</taxon>
        <taxon>Heterobranchia</taxon>
        <taxon>Euthyneura</taxon>
        <taxon>Panpulmonata</taxon>
        <taxon>Eupulmonata</taxon>
        <taxon>Stylommatophora</taxon>
        <taxon>Helicina</taxon>
        <taxon>Helicoidea</taxon>
        <taxon>Geomitridae</taxon>
        <taxon>Candidula</taxon>
    </lineage>
</organism>
<keyword evidence="3" id="KW-1185">Reference proteome</keyword>
<dbReference type="PANTHER" id="PTHR43725">
    <property type="entry name" value="UDP-GLUCOSE 4-EPIMERASE"/>
    <property type="match status" value="1"/>
</dbReference>
<comment type="caution">
    <text evidence="2">The sequence shown here is derived from an EMBL/GenBank/DDBJ whole genome shotgun (WGS) entry which is preliminary data.</text>
</comment>
<dbReference type="Gene3D" id="3.40.50.720">
    <property type="entry name" value="NAD(P)-binding Rossmann-like Domain"/>
    <property type="match status" value="1"/>
</dbReference>
<dbReference type="Pfam" id="PF01370">
    <property type="entry name" value="Epimerase"/>
    <property type="match status" value="1"/>
</dbReference>
<protein>
    <recommendedName>
        <fullName evidence="1">NAD-dependent epimerase/dehydratase domain-containing protein</fullName>
    </recommendedName>
</protein>
<evidence type="ECO:0000313" key="2">
    <source>
        <dbReference type="EMBL" id="CAG5124261.1"/>
    </source>
</evidence>
<dbReference type="PANTHER" id="PTHR43725:SF32">
    <property type="entry name" value="NAD-DEPENDENT EPIMERASE_DEHYDRATASE DOMAIN-CONTAINING PROTEIN"/>
    <property type="match status" value="1"/>
</dbReference>
<gene>
    <name evidence="2" type="ORF">CUNI_LOCUS9819</name>
</gene>
<reference evidence="2" key="1">
    <citation type="submission" date="2021-04" db="EMBL/GenBank/DDBJ databases">
        <authorList>
            <consortium name="Molecular Ecology Group"/>
        </authorList>
    </citation>
    <scope>NUCLEOTIDE SEQUENCE</scope>
</reference>
<dbReference type="EMBL" id="CAJHNH020001740">
    <property type="protein sequence ID" value="CAG5124261.1"/>
    <property type="molecule type" value="Genomic_DNA"/>
</dbReference>
<dbReference type="GO" id="GO:0003978">
    <property type="term" value="F:UDP-glucose 4-epimerase activity"/>
    <property type="evidence" value="ECO:0007669"/>
    <property type="project" value="TreeGrafter"/>
</dbReference>
<dbReference type="InterPro" id="IPR036291">
    <property type="entry name" value="NAD(P)-bd_dom_sf"/>
</dbReference>
<dbReference type="InterPro" id="IPR001509">
    <property type="entry name" value="Epimerase_deHydtase"/>
</dbReference>
<feature type="domain" description="NAD-dependent epimerase/dehydratase" evidence="1">
    <location>
        <begin position="44"/>
        <end position="286"/>
    </location>
</feature>
<evidence type="ECO:0000313" key="3">
    <source>
        <dbReference type="Proteomes" id="UP000678393"/>
    </source>
</evidence>
<evidence type="ECO:0000259" key="1">
    <source>
        <dbReference type="Pfam" id="PF01370"/>
    </source>
</evidence>
<name>A0A8S3ZB17_9EUPU</name>
<dbReference type="Proteomes" id="UP000678393">
    <property type="component" value="Unassembled WGS sequence"/>
</dbReference>
<dbReference type="SUPFAM" id="SSF51735">
    <property type="entry name" value="NAD(P)-binding Rossmann-fold domains"/>
    <property type="match status" value="1"/>
</dbReference>
<dbReference type="AlphaFoldDB" id="A0A8S3ZB17"/>
<sequence>MSLTMWQQLYGRDGRAVLSVMCFLFGLYPCLPKAVELPLKPKEILVYGGNGFIGSSTVEKLITAGHKVTLVNRGNWYWDSGFTVRPFVSQIKCDRMQAVNKCTELFNYVSATNKIDAVIDFSAYHPQSVIETLDLLDGKVKLYIYISTDSVYEVCLKNHSGPTLETDAVRPDSQEQREDFEAQESYGHRKLMCEEVLTSYQLEKNGPPYVFLRLPDVVGPRDNTYRWWIYQMWMKLRPYLEKDIVVTAALANKPMSLVYVSDVADVIFDLVENPNPEALNQAFNLALKETPTLMELLENIRDQLNLTNIRISTSRQPDTIQLFPSVSRGPVNISKAKTILHWNPTKWETVLKDTVEFYEKAIGIPYFGRERNDIIRTMQTYFTTKPYNVIRGLRDIYGLAYPEPRDEL</sequence>
<accession>A0A8S3ZB17</accession>